<dbReference type="VEuPathDB" id="FungiDB:CJI96_0004932"/>
<dbReference type="InterPro" id="IPR049942">
    <property type="entry name" value="DML1/Misato"/>
</dbReference>
<organism evidence="9 10">
    <name type="scientific">Candidozyma auris</name>
    <name type="common">Yeast</name>
    <name type="synonym">Candida auris</name>
    <dbReference type="NCBI Taxonomy" id="498019"/>
    <lineage>
        <taxon>Eukaryota</taxon>
        <taxon>Fungi</taxon>
        <taxon>Dikarya</taxon>
        <taxon>Ascomycota</taxon>
        <taxon>Saccharomycotina</taxon>
        <taxon>Pichiomycetes</taxon>
        <taxon>Metschnikowiaceae</taxon>
        <taxon>Candidozyma</taxon>
    </lineage>
</organism>
<dbReference type="Pfam" id="PF14881">
    <property type="entry name" value="Tubulin_3"/>
    <property type="match status" value="1"/>
</dbReference>
<proteinExistence type="inferred from homology"/>
<evidence type="ECO:0000313" key="10">
    <source>
        <dbReference type="Proteomes" id="UP000037122"/>
    </source>
</evidence>
<evidence type="ECO:0000259" key="8">
    <source>
        <dbReference type="Pfam" id="PF14881"/>
    </source>
</evidence>
<evidence type="ECO:0000256" key="6">
    <source>
        <dbReference type="ARBA" id="ARBA00023128"/>
    </source>
</evidence>
<dbReference type="InterPro" id="IPR036525">
    <property type="entry name" value="Tubulin/FtsZ_GTPase_sf"/>
</dbReference>
<name>A0A0L0NU64_CANAR</name>
<feature type="domain" description="DML1/Misato tubulin" evidence="8">
    <location>
        <begin position="119"/>
        <end position="296"/>
    </location>
</feature>
<keyword evidence="6" id="KW-0496">Mitochondrion</keyword>
<comment type="function">
    <text evidence="1">Involved in the partitioning of the mitochondrial organelle and mitochondrial DNA (mtDNA) inheritance.</text>
</comment>
<dbReference type="VEuPathDB" id="FungiDB:CJI97_001921"/>
<dbReference type="GO" id="GO:0005739">
    <property type="term" value="C:mitochondrion"/>
    <property type="evidence" value="ECO:0007669"/>
    <property type="project" value="UniProtKB-SubCell"/>
</dbReference>
<dbReference type="InterPro" id="IPR019605">
    <property type="entry name" value="Misato_II_tubulin-like"/>
</dbReference>
<dbReference type="PANTHER" id="PTHR13391:SF0">
    <property type="entry name" value="PROTEIN MISATO HOMOLOG 1"/>
    <property type="match status" value="1"/>
</dbReference>
<dbReference type="VEuPathDB" id="FungiDB:QG37_05956"/>
<dbReference type="VEuPathDB" id="FungiDB:CJJ07_004774"/>
<evidence type="ECO:0000256" key="1">
    <source>
        <dbReference type="ARBA" id="ARBA00003757"/>
    </source>
</evidence>
<evidence type="ECO:0000256" key="2">
    <source>
        <dbReference type="ARBA" id="ARBA00004173"/>
    </source>
</evidence>
<comment type="similarity">
    <text evidence="3">Belongs to the misato family.</text>
</comment>
<dbReference type="GO" id="GO:0007005">
    <property type="term" value="P:mitochondrion organization"/>
    <property type="evidence" value="ECO:0007669"/>
    <property type="project" value="InterPro"/>
</dbReference>
<gene>
    <name evidence="9" type="ORF">QG37_05956</name>
</gene>
<dbReference type="VEuPathDB" id="FungiDB:B9J08_002376"/>
<comment type="subcellular location">
    <subcellularLocation>
        <location evidence="2">Mitochondrion</location>
    </subcellularLocation>
</comment>
<dbReference type="SUPFAM" id="SSF52490">
    <property type="entry name" value="Tubulin nucleotide-binding domain-like"/>
    <property type="match status" value="1"/>
</dbReference>
<accession>A0A0L0NU64</accession>
<evidence type="ECO:0000256" key="3">
    <source>
        <dbReference type="ARBA" id="ARBA00008507"/>
    </source>
</evidence>
<dbReference type="EMBL" id="LGST01000041">
    <property type="protein sequence ID" value="KND97563.1"/>
    <property type="molecule type" value="Genomic_DNA"/>
</dbReference>
<dbReference type="Pfam" id="PF10644">
    <property type="entry name" value="Misat_Tub_SegII"/>
    <property type="match status" value="1"/>
</dbReference>
<sequence length="483" mass="55799">MQEVISIAASQSLGHLVTHLYNVQESYIPYLRDAKLTHKNDVYLDPSKVNGKVNYYPRSLNIELSGGYGYLSKYAFQQAEADLSAFQNVKIEQRPRVRKNEYQERLDEGKATDALMLDLDNTQYWTDYNRLIYKPSSLLTIDDYKSPEGFHKHFERLKFDTFNIGSAEYKQYEDQVDDAFRKLLESLDNIQGINIFSELDNAWGGFSSEMLIQLRDEYFNNGVSSKYNIWCYGISSPELPKSQTLTRIRSLIELSKSSSLLFPLGLDASLSLLTNSFRNNSKWHREAVHAFFVNSIWSLCNRMKDGVSMAEMESHLLRGFDKRNIVNEIKIHENPQKKVLDIIDDPRIIEAILRGEQMPSQEPGELSLSLMPSVSTAKPFFNQYILPADEEKELCGKKYVNSDIQKICHVDSFPNVFTTDNLYTEFGQSTGLKDYLKDYRKIVQRTRFSKDIEILGDKDELIEDISNLVDEYTQGYDLDEESD</sequence>
<reference evidence="10" key="1">
    <citation type="journal article" date="2015" name="BMC Genomics">
        <title>Draft genome of a commonly misdiagnosed multidrug resistant pathogen Candida auris.</title>
        <authorList>
            <person name="Chatterjee S."/>
            <person name="Alampalli S.V."/>
            <person name="Nageshan R.K."/>
            <person name="Chettiar S.T."/>
            <person name="Joshi S."/>
            <person name="Tatu U.S."/>
        </authorList>
    </citation>
    <scope>NUCLEOTIDE SEQUENCE [LARGE SCALE GENOMIC DNA]</scope>
    <source>
        <strain evidence="10">6684</strain>
    </source>
</reference>
<dbReference type="InterPro" id="IPR029209">
    <property type="entry name" value="DML1/Misato_tubulin"/>
</dbReference>
<dbReference type="VEuPathDB" id="FungiDB:CJJ09_005464"/>
<protein>
    <recommendedName>
        <fullName evidence="4">Protein DML1</fullName>
    </recommendedName>
    <alternativeName>
        <fullName evidence="5">Protein dml1</fullName>
    </alternativeName>
</protein>
<evidence type="ECO:0000256" key="4">
    <source>
        <dbReference type="ARBA" id="ARBA00014097"/>
    </source>
</evidence>
<dbReference type="AlphaFoldDB" id="A0A0L0NU64"/>
<evidence type="ECO:0000313" key="9">
    <source>
        <dbReference type="EMBL" id="KND97563.1"/>
    </source>
</evidence>
<feature type="domain" description="Misato Segment II tubulin-like" evidence="7">
    <location>
        <begin position="2"/>
        <end position="108"/>
    </location>
</feature>
<evidence type="ECO:0000256" key="5">
    <source>
        <dbReference type="ARBA" id="ARBA00022030"/>
    </source>
</evidence>
<dbReference type="Gene3D" id="3.40.50.1440">
    <property type="entry name" value="Tubulin/FtsZ, GTPase domain"/>
    <property type="match status" value="1"/>
</dbReference>
<evidence type="ECO:0000259" key="7">
    <source>
        <dbReference type="Pfam" id="PF10644"/>
    </source>
</evidence>
<dbReference type="PANTHER" id="PTHR13391">
    <property type="entry name" value="MITOCHONDRIAL DISTRIBUTION REGULATOR MISATO"/>
    <property type="match status" value="1"/>
</dbReference>
<dbReference type="Proteomes" id="UP000037122">
    <property type="component" value="Unassembled WGS sequence"/>
</dbReference>
<comment type="caution">
    <text evidence="9">The sequence shown here is derived from an EMBL/GenBank/DDBJ whole genome shotgun (WGS) entry which is preliminary data.</text>
</comment>